<sequence>MSPILDRIVMTDCSARKRTSQLIQEGDKLKGAGQASW</sequence>
<organism evidence="1">
    <name type="scientific">Brassica oleracea</name>
    <name type="common">Wild cabbage</name>
    <dbReference type="NCBI Taxonomy" id="3712"/>
    <lineage>
        <taxon>Eukaryota</taxon>
        <taxon>Viridiplantae</taxon>
        <taxon>Streptophyta</taxon>
        <taxon>Embryophyta</taxon>
        <taxon>Tracheophyta</taxon>
        <taxon>Spermatophyta</taxon>
        <taxon>Magnoliopsida</taxon>
        <taxon>eudicotyledons</taxon>
        <taxon>Gunneridae</taxon>
        <taxon>Pentapetalae</taxon>
        <taxon>rosids</taxon>
        <taxon>malvids</taxon>
        <taxon>Brassicales</taxon>
        <taxon>Brassicaceae</taxon>
        <taxon>Brassiceae</taxon>
        <taxon>Brassica</taxon>
    </lineage>
</organism>
<protein>
    <submittedName>
        <fullName evidence="1">Uncharacterized protein</fullName>
    </submittedName>
</protein>
<reference evidence="1" key="1">
    <citation type="submission" date="2018-11" db="EMBL/GenBank/DDBJ databases">
        <authorList>
            <consortium name="Genoscope - CEA"/>
            <person name="William W."/>
        </authorList>
    </citation>
    <scope>NUCLEOTIDE SEQUENCE</scope>
</reference>
<evidence type="ECO:0000313" key="1">
    <source>
        <dbReference type="EMBL" id="VDC94312.1"/>
    </source>
</evidence>
<proteinExistence type="predicted"/>
<accession>A0A3P6ANU7</accession>
<dbReference type="AlphaFoldDB" id="A0A3P6ANU7"/>
<name>A0A3P6ANU7_BRAOL</name>
<gene>
    <name evidence="1" type="ORF">BOLC3T17654H</name>
</gene>
<dbReference type="EMBL" id="LR031872">
    <property type="protein sequence ID" value="VDC94312.1"/>
    <property type="molecule type" value="Genomic_DNA"/>
</dbReference>